<accession>A0A2T7PDC6</accession>
<comment type="caution">
    <text evidence="2">The sequence shown here is derived from an EMBL/GenBank/DDBJ whole genome shotgun (WGS) entry which is preliminary data.</text>
</comment>
<gene>
    <name evidence="2" type="ORF">C0Q70_06836</name>
</gene>
<evidence type="ECO:0000313" key="2">
    <source>
        <dbReference type="EMBL" id="PVD31424.1"/>
    </source>
</evidence>
<feature type="region of interest" description="Disordered" evidence="1">
    <location>
        <begin position="52"/>
        <end position="72"/>
    </location>
</feature>
<dbReference type="AlphaFoldDB" id="A0A2T7PDC6"/>
<organism evidence="2 3">
    <name type="scientific">Pomacea canaliculata</name>
    <name type="common">Golden apple snail</name>
    <dbReference type="NCBI Taxonomy" id="400727"/>
    <lineage>
        <taxon>Eukaryota</taxon>
        <taxon>Metazoa</taxon>
        <taxon>Spiralia</taxon>
        <taxon>Lophotrochozoa</taxon>
        <taxon>Mollusca</taxon>
        <taxon>Gastropoda</taxon>
        <taxon>Caenogastropoda</taxon>
        <taxon>Architaenioglossa</taxon>
        <taxon>Ampullarioidea</taxon>
        <taxon>Ampullariidae</taxon>
        <taxon>Pomacea</taxon>
    </lineage>
</organism>
<protein>
    <submittedName>
        <fullName evidence="2">Uncharacterized protein</fullName>
    </submittedName>
</protein>
<keyword evidence="3" id="KW-1185">Reference proteome</keyword>
<evidence type="ECO:0000256" key="1">
    <source>
        <dbReference type="SAM" id="MobiDB-lite"/>
    </source>
</evidence>
<proteinExistence type="predicted"/>
<evidence type="ECO:0000313" key="3">
    <source>
        <dbReference type="Proteomes" id="UP000245119"/>
    </source>
</evidence>
<dbReference type="Proteomes" id="UP000245119">
    <property type="component" value="Linkage Group LG4"/>
</dbReference>
<sequence length="148" mass="15799">MASELTSSSLRREKTTPPCTRKRETTRDVRPAFSALPTLLLRRSLADDCRRMGPPALPGVESGTHSRFVSPSSGGLQASEVCLQMSGHRGGGGHAGSKLRVHQCSRHAHPHPRLPGAHFIFLPGRNPVLPLSQRGLGENASACVANPV</sequence>
<feature type="compositionally biased region" description="Basic and acidic residues" evidence="1">
    <location>
        <begin position="10"/>
        <end position="30"/>
    </location>
</feature>
<name>A0A2T7PDC6_POMCA</name>
<reference evidence="2 3" key="1">
    <citation type="submission" date="2018-04" db="EMBL/GenBank/DDBJ databases">
        <title>The genome of golden apple snail Pomacea canaliculata provides insight into stress tolerance and invasive adaptation.</title>
        <authorList>
            <person name="Liu C."/>
            <person name="Liu B."/>
            <person name="Ren Y."/>
            <person name="Zhang Y."/>
            <person name="Wang H."/>
            <person name="Li S."/>
            <person name="Jiang F."/>
            <person name="Yin L."/>
            <person name="Zhang G."/>
            <person name="Qian W."/>
            <person name="Fan W."/>
        </authorList>
    </citation>
    <scope>NUCLEOTIDE SEQUENCE [LARGE SCALE GENOMIC DNA]</scope>
    <source>
        <strain evidence="2">SZHN2017</strain>
        <tissue evidence="2">Muscle</tissue>
    </source>
</reference>
<dbReference type="EMBL" id="PZQS01000004">
    <property type="protein sequence ID" value="PVD31424.1"/>
    <property type="molecule type" value="Genomic_DNA"/>
</dbReference>
<feature type="compositionally biased region" description="Polar residues" evidence="1">
    <location>
        <begin position="63"/>
        <end position="72"/>
    </location>
</feature>
<feature type="region of interest" description="Disordered" evidence="1">
    <location>
        <begin position="1"/>
        <end position="32"/>
    </location>
</feature>